<dbReference type="InterPro" id="IPR017927">
    <property type="entry name" value="FAD-bd_FR_type"/>
</dbReference>
<dbReference type="Proteomes" id="UP000321798">
    <property type="component" value="Unassembled WGS sequence"/>
</dbReference>
<organism evidence="6 7">
    <name type="scientific">Cellulomonas soli</name>
    <dbReference type="NCBI Taxonomy" id="931535"/>
    <lineage>
        <taxon>Bacteria</taxon>
        <taxon>Bacillati</taxon>
        <taxon>Actinomycetota</taxon>
        <taxon>Actinomycetes</taxon>
        <taxon>Micrococcales</taxon>
        <taxon>Cellulomonadaceae</taxon>
        <taxon>Cellulomonas</taxon>
    </lineage>
</organism>
<dbReference type="Pfam" id="PF00175">
    <property type="entry name" value="NAD_binding_1"/>
    <property type="match status" value="1"/>
</dbReference>
<evidence type="ECO:0000313" key="7">
    <source>
        <dbReference type="Proteomes" id="UP000321798"/>
    </source>
</evidence>
<evidence type="ECO:0000256" key="2">
    <source>
        <dbReference type="ARBA" id="ARBA00022714"/>
    </source>
</evidence>
<dbReference type="PANTHER" id="PTHR47354:SF5">
    <property type="entry name" value="PROTEIN RFBI"/>
    <property type="match status" value="1"/>
</dbReference>
<dbReference type="EMBL" id="BKAL01000006">
    <property type="protein sequence ID" value="GEP69244.1"/>
    <property type="molecule type" value="Genomic_DNA"/>
</dbReference>
<evidence type="ECO:0000256" key="4">
    <source>
        <dbReference type="SAM" id="MobiDB-lite"/>
    </source>
</evidence>
<gene>
    <name evidence="6" type="ORF">CSO01_19590</name>
</gene>
<keyword evidence="3" id="KW-0411">Iron-sulfur</keyword>
<dbReference type="PANTHER" id="PTHR47354">
    <property type="entry name" value="NADH OXIDOREDUCTASE HCR"/>
    <property type="match status" value="1"/>
</dbReference>
<comment type="caution">
    <text evidence="6">The sequence shown here is derived from an EMBL/GenBank/DDBJ whole genome shotgun (WGS) entry which is preliminary data.</text>
</comment>
<protein>
    <submittedName>
        <fullName evidence="6">Oxidoreductase</fullName>
    </submittedName>
</protein>
<dbReference type="SUPFAM" id="SSF52343">
    <property type="entry name" value="Ferredoxin reductase-like, C-terminal NADP-linked domain"/>
    <property type="match status" value="1"/>
</dbReference>
<keyword evidence="2" id="KW-0001">2Fe-2S</keyword>
<dbReference type="RefSeq" id="WP_146952990.1">
    <property type="nucleotide sequence ID" value="NZ_BAABBJ010000006.1"/>
</dbReference>
<comment type="cofactor">
    <cofactor evidence="1">
        <name>FAD</name>
        <dbReference type="ChEBI" id="CHEBI:57692"/>
    </cofactor>
</comment>
<dbReference type="AlphaFoldDB" id="A0A512PDG1"/>
<dbReference type="GO" id="GO:0051537">
    <property type="term" value="F:2 iron, 2 sulfur cluster binding"/>
    <property type="evidence" value="ECO:0007669"/>
    <property type="project" value="UniProtKB-KW"/>
</dbReference>
<feature type="domain" description="FAD-binding FR-type" evidence="5">
    <location>
        <begin position="28"/>
        <end position="142"/>
    </location>
</feature>
<sequence>MTTTTEPEPLDETDSPESTDAPDVRYALPWHVATVAARRRETSSAVSLELDVPGWHGALPGQHVDVRLTAEDGYSTQRSYSLACPGTMGVARATMPTEATTARIALTVQVVEDGEVSPYLAEELVVGDQIELRGPIGHWFVWQPRDPQPVQLVGGGSGLVPLMSMVRTRHQAGSRAPFRLLTSVRTPADALYAAELDALASQDPGLEVTWAWTRQAPAGWTGPVGRLDADALAAACLPPEQHPHVFVCGPTPFVEHVASTLVSLGHDADRIRTERFGPTG</sequence>
<feature type="compositionally biased region" description="Acidic residues" evidence="4">
    <location>
        <begin position="8"/>
        <end position="17"/>
    </location>
</feature>
<name>A0A512PDG1_9CELL</name>
<feature type="region of interest" description="Disordered" evidence="4">
    <location>
        <begin position="1"/>
        <end position="23"/>
    </location>
</feature>
<dbReference type="GO" id="GO:0016491">
    <property type="term" value="F:oxidoreductase activity"/>
    <property type="evidence" value="ECO:0007669"/>
    <property type="project" value="InterPro"/>
</dbReference>
<dbReference type="PRINTS" id="PR00406">
    <property type="entry name" value="CYTB5RDTASE"/>
</dbReference>
<dbReference type="CDD" id="cd06217">
    <property type="entry name" value="FNR_iron_sulfur_binding_3"/>
    <property type="match status" value="1"/>
</dbReference>
<dbReference type="InterPro" id="IPR001433">
    <property type="entry name" value="OxRdtase_FAD/NAD-bd"/>
</dbReference>
<dbReference type="InterPro" id="IPR039261">
    <property type="entry name" value="FNR_nucleotide-bd"/>
</dbReference>
<dbReference type="OrthoDB" id="5179582at2"/>
<evidence type="ECO:0000313" key="6">
    <source>
        <dbReference type="EMBL" id="GEP69244.1"/>
    </source>
</evidence>
<reference evidence="6 7" key="1">
    <citation type="submission" date="2019-07" db="EMBL/GenBank/DDBJ databases">
        <title>Whole genome shotgun sequence of Cellulomonas soli NBRC 109434.</title>
        <authorList>
            <person name="Hosoyama A."/>
            <person name="Uohara A."/>
            <person name="Ohji S."/>
            <person name="Ichikawa N."/>
        </authorList>
    </citation>
    <scope>NUCLEOTIDE SEQUENCE [LARGE SCALE GENOMIC DNA]</scope>
    <source>
        <strain evidence="6 7">NBRC 109434</strain>
    </source>
</reference>
<evidence type="ECO:0000256" key="3">
    <source>
        <dbReference type="ARBA" id="ARBA00023014"/>
    </source>
</evidence>
<keyword evidence="2" id="KW-0408">Iron</keyword>
<dbReference type="InterPro" id="IPR050415">
    <property type="entry name" value="MRET"/>
</dbReference>
<evidence type="ECO:0000256" key="1">
    <source>
        <dbReference type="ARBA" id="ARBA00001974"/>
    </source>
</evidence>
<dbReference type="InterPro" id="IPR017938">
    <property type="entry name" value="Riboflavin_synthase-like_b-brl"/>
</dbReference>
<keyword evidence="7" id="KW-1185">Reference proteome</keyword>
<dbReference type="SUPFAM" id="SSF63380">
    <property type="entry name" value="Riboflavin synthase domain-like"/>
    <property type="match status" value="1"/>
</dbReference>
<dbReference type="PROSITE" id="PS51384">
    <property type="entry name" value="FAD_FR"/>
    <property type="match status" value="1"/>
</dbReference>
<dbReference type="InterPro" id="IPR008333">
    <property type="entry name" value="Cbr1-like_FAD-bd_dom"/>
</dbReference>
<proteinExistence type="predicted"/>
<dbReference type="Gene3D" id="2.40.30.10">
    <property type="entry name" value="Translation factors"/>
    <property type="match status" value="1"/>
</dbReference>
<keyword evidence="2" id="KW-0479">Metal-binding</keyword>
<accession>A0A512PDG1</accession>
<evidence type="ECO:0000259" key="5">
    <source>
        <dbReference type="PROSITE" id="PS51384"/>
    </source>
</evidence>
<dbReference type="Pfam" id="PF00970">
    <property type="entry name" value="FAD_binding_6"/>
    <property type="match status" value="1"/>
</dbReference>
<dbReference type="Gene3D" id="3.40.50.80">
    <property type="entry name" value="Nucleotide-binding domain of ferredoxin-NADP reductase (FNR) module"/>
    <property type="match status" value="1"/>
</dbReference>